<accession>A0A9W6XDU6</accession>
<dbReference type="AlphaFoldDB" id="A0A9W6XDU6"/>
<dbReference type="EMBL" id="BSXT01000978">
    <property type="protein sequence ID" value="GMF36955.1"/>
    <property type="molecule type" value="Genomic_DNA"/>
</dbReference>
<evidence type="ECO:0000313" key="1">
    <source>
        <dbReference type="EMBL" id="GMF36955.1"/>
    </source>
</evidence>
<organism evidence="1 2">
    <name type="scientific">Phytophthora fragariaefolia</name>
    <dbReference type="NCBI Taxonomy" id="1490495"/>
    <lineage>
        <taxon>Eukaryota</taxon>
        <taxon>Sar</taxon>
        <taxon>Stramenopiles</taxon>
        <taxon>Oomycota</taxon>
        <taxon>Peronosporomycetes</taxon>
        <taxon>Peronosporales</taxon>
        <taxon>Peronosporaceae</taxon>
        <taxon>Phytophthora</taxon>
    </lineage>
</organism>
<name>A0A9W6XDU6_9STRA</name>
<reference evidence="1" key="1">
    <citation type="submission" date="2023-04" db="EMBL/GenBank/DDBJ databases">
        <title>Phytophthora fragariaefolia NBRC 109709.</title>
        <authorList>
            <person name="Ichikawa N."/>
            <person name="Sato H."/>
            <person name="Tonouchi N."/>
        </authorList>
    </citation>
    <scope>NUCLEOTIDE SEQUENCE</scope>
    <source>
        <strain evidence="1">NBRC 109709</strain>
    </source>
</reference>
<sequence>MFGITTQNVRVLATALTNLAQKLQGFKEQHVRGNRDVVFLQETHLNEKEHDIVARHFTAMWGFKYTTADRFHSGHPAKAEGLG</sequence>
<evidence type="ECO:0000313" key="2">
    <source>
        <dbReference type="Proteomes" id="UP001165121"/>
    </source>
</evidence>
<dbReference type="Proteomes" id="UP001165121">
    <property type="component" value="Unassembled WGS sequence"/>
</dbReference>
<dbReference type="SUPFAM" id="SSF56219">
    <property type="entry name" value="DNase I-like"/>
    <property type="match status" value="1"/>
</dbReference>
<dbReference type="InterPro" id="IPR036691">
    <property type="entry name" value="Endo/exonu/phosph_ase_sf"/>
</dbReference>
<gene>
    <name evidence="1" type="ORF">Pfra01_001021300</name>
</gene>
<keyword evidence="2" id="KW-1185">Reference proteome</keyword>
<comment type="caution">
    <text evidence="1">The sequence shown here is derived from an EMBL/GenBank/DDBJ whole genome shotgun (WGS) entry which is preliminary data.</text>
</comment>
<proteinExistence type="predicted"/>
<protein>
    <submittedName>
        <fullName evidence="1">Unnamed protein product</fullName>
    </submittedName>
</protein>